<dbReference type="EMBL" id="OV121134">
    <property type="protein sequence ID" value="CAH0553542.1"/>
    <property type="molecule type" value="Genomic_DNA"/>
</dbReference>
<gene>
    <name evidence="1" type="ORF">MELIAE_LOCUS5506</name>
</gene>
<evidence type="ECO:0000313" key="2">
    <source>
        <dbReference type="Proteomes" id="UP001154078"/>
    </source>
</evidence>
<name>A0A9P0AYW7_BRAAE</name>
<keyword evidence="2" id="KW-1185">Reference proteome</keyword>
<organism evidence="1 2">
    <name type="scientific">Brassicogethes aeneus</name>
    <name type="common">Rape pollen beetle</name>
    <name type="synonym">Meligethes aeneus</name>
    <dbReference type="NCBI Taxonomy" id="1431903"/>
    <lineage>
        <taxon>Eukaryota</taxon>
        <taxon>Metazoa</taxon>
        <taxon>Ecdysozoa</taxon>
        <taxon>Arthropoda</taxon>
        <taxon>Hexapoda</taxon>
        <taxon>Insecta</taxon>
        <taxon>Pterygota</taxon>
        <taxon>Neoptera</taxon>
        <taxon>Endopterygota</taxon>
        <taxon>Coleoptera</taxon>
        <taxon>Polyphaga</taxon>
        <taxon>Cucujiformia</taxon>
        <taxon>Nitidulidae</taxon>
        <taxon>Meligethinae</taxon>
        <taxon>Brassicogethes</taxon>
    </lineage>
</organism>
<evidence type="ECO:0000313" key="1">
    <source>
        <dbReference type="EMBL" id="CAH0553542.1"/>
    </source>
</evidence>
<protein>
    <submittedName>
        <fullName evidence="1">Uncharacterized protein</fullName>
    </submittedName>
</protein>
<dbReference type="Proteomes" id="UP001154078">
    <property type="component" value="Chromosome 3"/>
</dbReference>
<accession>A0A9P0AYW7</accession>
<sequence length="108" mass="12581">MIKEISYLGGKDLKETVKFILKKILSKEVSIQFSDKGKKGKKDFSKLKVCKALKDVIKHKFKETTETDIYASISYVLAGSRDWEEGRKARQSSKLFILLLKLFTEYYY</sequence>
<dbReference type="OrthoDB" id="6609483at2759"/>
<reference evidence="1" key="1">
    <citation type="submission" date="2021-12" db="EMBL/GenBank/DDBJ databases">
        <authorList>
            <person name="King R."/>
        </authorList>
    </citation>
    <scope>NUCLEOTIDE SEQUENCE</scope>
</reference>
<dbReference type="AlphaFoldDB" id="A0A9P0AYW7"/>
<proteinExistence type="predicted"/>